<evidence type="ECO:0000313" key="2">
    <source>
        <dbReference type="Proteomes" id="UP001054945"/>
    </source>
</evidence>
<gene>
    <name evidence="1" type="ORF">CEXT_96441</name>
</gene>
<reference evidence="1 2" key="1">
    <citation type="submission" date="2021-06" db="EMBL/GenBank/DDBJ databases">
        <title>Caerostris extrusa draft genome.</title>
        <authorList>
            <person name="Kono N."/>
            <person name="Arakawa K."/>
        </authorList>
    </citation>
    <scope>NUCLEOTIDE SEQUENCE [LARGE SCALE GENOMIC DNA]</scope>
</reference>
<organism evidence="1 2">
    <name type="scientific">Caerostris extrusa</name>
    <name type="common">Bark spider</name>
    <name type="synonym">Caerostris bankana</name>
    <dbReference type="NCBI Taxonomy" id="172846"/>
    <lineage>
        <taxon>Eukaryota</taxon>
        <taxon>Metazoa</taxon>
        <taxon>Ecdysozoa</taxon>
        <taxon>Arthropoda</taxon>
        <taxon>Chelicerata</taxon>
        <taxon>Arachnida</taxon>
        <taxon>Araneae</taxon>
        <taxon>Araneomorphae</taxon>
        <taxon>Entelegynae</taxon>
        <taxon>Araneoidea</taxon>
        <taxon>Araneidae</taxon>
        <taxon>Caerostris</taxon>
    </lineage>
</organism>
<keyword evidence="2" id="KW-1185">Reference proteome</keyword>
<dbReference type="EMBL" id="BPLR01010777">
    <property type="protein sequence ID" value="GIY41919.1"/>
    <property type="molecule type" value="Genomic_DNA"/>
</dbReference>
<proteinExistence type="predicted"/>
<evidence type="ECO:0000313" key="1">
    <source>
        <dbReference type="EMBL" id="GIY41919.1"/>
    </source>
</evidence>
<comment type="caution">
    <text evidence="1">The sequence shown here is derived from an EMBL/GenBank/DDBJ whole genome shotgun (WGS) entry which is preliminary data.</text>
</comment>
<name>A0AAV4T9N1_CAEEX</name>
<sequence>MNTAIYYIYSVLDWSDIALFVGWQIYAVIAGTEGVWKKIVTASVLLNGDRRVHMVNFQLLCNKGRAWRYFPYGLLGEYNMAQLFGRRVTLAGVEVPGEGERKGPRPADGDRSPDIIRDLCQSCAFVLIVLFSVGAHCYAFC</sequence>
<dbReference type="AlphaFoldDB" id="A0AAV4T9N1"/>
<accession>A0AAV4T9N1</accession>
<dbReference type="Proteomes" id="UP001054945">
    <property type="component" value="Unassembled WGS sequence"/>
</dbReference>
<protein>
    <submittedName>
        <fullName evidence="1">Uncharacterized protein</fullName>
    </submittedName>
</protein>